<reference evidence="2" key="1">
    <citation type="journal article" date="2023" name="BMC Genomics">
        <title>Chromosome-level genome assemblies of Cutaneotrichosporon spp. (Trichosporonales, Basidiomycota) reveal imbalanced evolution between nucleotide sequences and chromosome synteny.</title>
        <authorList>
            <person name="Kobayashi Y."/>
            <person name="Kayamori A."/>
            <person name="Aoki K."/>
            <person name="Shiwa Y."/>
            <person name="Matsutani M."/>
            <person name="Fujita N."/>
            <person name="Sugita T."/>
            <person name="Iwasaki W."/>
            <person name="Tanaka N."/>
            <person name="Takashima M."/>
        </authorList>
    </citation>
    <scope>NUCLEOTIDE SEQUENCE</scope>
    <source>
        <strain evidence="2">HIS016</strain>
    </source>
</reference>
<dbReference type="Proteomes" id="UP001222932">
    <property type="component" value="Unassembled WGS sequence"/>
</dbReference>
<evidence type="ECO:0000313" key="3">
    <source>
        <dbReference type="Proteomes" id="UP001222932"/>
    </source>
</evidence>
<comment type="caution">
    <text evidence="2">The sequence shown here is derived from an EMBL/GenBank/DDBJ whole genome shotgun (WGS) entry which is preliminary data.</text>
</comment>
<feature type="compositionally biased region" description="Basic and acidic residues" evidence="1">
    <location>
        <begin position="33"/>
        <end position="42"/>
    </location>
</feature>
<reference evidence="2" key="2">
    <citation type="submission" date="2023-06" db="EMBL/GenBank/DDBJ databases">
        <authorList>
            <person name="Kobayashi Y."/>
            <person name="Kayamori A."/>
            <person name="Aoki K."/>
            <person name="Shiwa Y."/>
            <person name="Fujita N."/>
            <person name="Sugita T."/>
            <person name="Iwasaki W."/>
            <person name="Tanaka N."/>
            <person name="Takashima M."/>
        </authorList>
    </citation>
    <scope>NUCLEOTIDE SEQUENCE</scope>
    <source>
        <strain evidence="2">HIS016</strain>
    </source>
</reference>
<feature type="region of interest" description="Disordered" evidence="1">
    <location>
        <begin position="146"/>
        <end position="168"/>
    </location>
</feature>
<feature type="compositionally biased region" description="Polar residues" evidence="1">
    <location>
        <begin position="19"/>
        <end position="28"/>
    </location>
</feature>
<feature type="compositionally biased region" description="Basic and acidic residues" evidence="1">
    <location>
        <begin position="221"/>
        <end position="237"/>
    </location>
</feature>
<protein>
    <submittedName>
        <fullName evidence="2">Uncharacterized protein</fullName>
    </submittedName>
</protein>
<feature type="region of interest" description="Disordered" evidence="1">
    <location>
        <begin position="1"/>
        <end position="114"/>
    </location>
</feature>
<accession>A0AAD3YBR2</accession>
<feature type="compositionally biased region" description="Polar residues" evidence="1">
    <location>
        <begin position="184"/>
        <end position="197"/>
    </location>
</feature>
<feature type="compositionally biased region" description="Basic and acidic residues" evidence="1">
    <location>
        <begin position="287"/>
        <end position="296"/>
    </location>
</feature>
<name>A0AAD3YBR2_9TREE</name>
<feature type="compositionally biased region" description="Pro residues" evidence="1">
    <location>
        <begin position="1"/>
        <end position="10"/>
    </location>
</feature>
<keyword evidence="3" id="KW-1185">Reference proteome</keyword>
<feature type="compositionally biased region" description="Basic and acidic residues" evidence="1">
    <location>
        <begin position="372"/>
        <end position="384"/>
    </location>
</feature>
<sequence>MAKPYTPPPRRLQALCNDSPPSLYSQPGGTPDHTPRASRLQDKNLQQLPTGKTSRRPSGDLFVEEPEKHGHAQLHHWRDKSESTKLAVPTPVLSKTTSADSELASPTARAGHNEMRAMHTARRALRYAAQETSFPDWFQPTATSIPPVNHRSKTQPHEWTATLPTGSAEDVSPTFLEAMKRLSVASSASGTDTTTIQRIHKHREHERERLTQETQAQDNNPRLRREYSDRRGVEAHDSSLISDEPASSFSPYLSSERYRFAGEVTPYATKRYGDIDVRPDMRLLDRIGRPPVEEQPRASSQPKVKEEKDSKDRSISKTWGRVRKVVGLVDADKAIAETYVRKGWKGWEEGDAEARASSSAGRSGASECFSSEPEHAKRASRDRNGSVSSLFPRNSSKKNGRSANPPLEPLHVPADREERLAMGPTLSHTPRDWKMNDGHITRMRATSPIADSLRNGAVNERTMRGETPLPKGGSVRRLVRRASGPLRRTLSKISLKSKKSTESLAGGEDFFLPTPHALRPARPDRHSCYHFCLSSLREDAHKFDECFCDCVGCRTQERQRPIVGRKKGEVSTDVVDSRHRALSGATAACG</sequence>
<feature type="compositionally biased region" description="Polar residues" evidence="1">
    <location>
        <begin position="43"/>
        <end position="52"/>
    </location>
</feature>
<evidence type="ECO:0000313" key="2">
    <source>
        <dbReference type="EMBL" id="GMK56064.1"/>
    </source>
</evidence>
<feature type="compositionally biased region" description="Polar residues" evidence="1">
    <location>
        <begin position="385"/>
        <end position="394"/>
    </location>
</feature>
<dbReference type="AlphaFoldDB" id="A0AAD3YBR2"/>
<feature type="region of interest" description="Disordered" evidence="1">
    <location>
        <begin position="183"/>
        <end position="249"/>
    </location>
</feature>
<feature type="region of interest" description="Disordered" evidence="1">
    <location>
        <begin position="351"/>
        <end position="414"/>
    </location>
</feature>
<feature type="compositionally biased region" description="Polar residues" evidence="1">
    <location>
        <begin position="239"/>
        <end position="249"/>
    </location>
</feature>
<feature type="compositionally biased region" description="Low complexity" evidence="1">
    <location>
        <begin position="355"/>
        <end position="367"/>
    </location>
</feature>
<proteinExistence type="predicted"/>
<evidence type="ECO:0000256" key="1">
    <source>
        <dbReference type="SAM" id="MobiDB-lite"/>
    </source>
</evidence>
<dbReference type="EMBL" id="BTCM01000002">
    <property type="protein sequence ID" value="GMK56064.1"/>
    <property type="molecule type" value="Genomic_DNA"/>
</dbReference>
<feature type="compositionally biased region" description="Basic and acidic residues" evidence="1">
    <location>
        <begin position="303"/>
        <end position="315"/>
    </location>
</feature>
<gene>
    <name evidence="2" type="ORF">CspeluHIS016_0211200</name>
</gene>
<feature type="region of interest" description="Disordered" evidence="1">
    <location>
        <begin position="287"/>
        <end position="315"/>
    </location>
</feature>
<organism evidence="2 3">
    <name type="scientific">Cutaneotrichosporon spelunceum</name>
    <dbReference type="NCBI Taxonomy" id="1672016"/>
    <lineage>
        <taxon>Eukaryota</taxon>
        <taxon>Fungi</taxon>
        <taxon>Dikarya</taxon>
        <taxon>Basidiomycota</taxon>
        <taxon>Agaricomycotina</taxon>
        <taxon>Tremellomycetes</taxon>
        <taxon>Trichosporonales</taxon>
        <taxon>Trichosporonaceae</taxon>
        <taxon>Cutaneotrichosporon</taxon>
    </lineage>
</organism>